<reference evidence="12 13" key="2">
    <citation type="journal article" date="2017" name="Genome Biol.">
        <title>New reference genome sequences of hot pepper reveal the massive evolution of plant disease-resistance genes by retroduplication.</title>
        <authorList>
            <person name="Kim S."/>
            <person name="Park J."/>
            <person name="Yeom S.I."/>
            <person name="Kim Y.M."/>
            <person name="Seo E."/>
            <person name="Kim K.T."/>
            <person name="Kim M.S."/>
            <person name="Lee J.M."/>
            <person name="Cheong K."/>
            <person name="Shin H.S."/>
            <person name="Kim S.B."/>
            <person name="Han K."/>
            <person name="Lee J."/>
            <person name="Park M."/>
            <person name="Lee H.A."/>
            <person name="Lee H.Y."/>
            <person name="Lee Y."/>
            <person name="Oh S."/>
            <person name="Lee J.H."/>
            <person name="Choi E."/>
            <person name="Choi E."/>
            <person name="Lee S.E."/>
            <person name="Jeon J."/>
            <person name="Kim H."/>
            <person name="Choi G."/>
            <person name="Song H."/>
            <person name="Lee J."/>
            <person name="Lee S.C."/>
            <person name="Kwon J.K."/>
            <person name="Lee H.Y."/>
            <person name="Koo N."/>
            <person name="Hong Y."/>
            <person name="Kim R.W."/>
            <person name="Kang W.H."/>
            <person name="Huh J.H."/>
            <person name="Kang B.C."/>
            <person name="Yang T.J."/>
            <person name="Lee Y.H."/>
            <person name="Bennetzen J.L."/>
            <person name="Choi D."/>
        </authorList>
    </citation>
    <scope>NUCLEOTIDE SEQUENCE [LARGE SCALE GENOMIC DNA]</scope>
    <source>
        <strain evidence="13">cv. CM334</strain>
    </source>
</reference>
<evidence type="ECO:0000256" key="8">
    <source>
        <dbReference type="ARBA" id="ARBA00022989"/>
    </source>
</evidence>
<evidence type="ECO:0000256" key="4">
    <source>
        <dbReference type="ARBA" id="ARBA00022692"/>
    </source>
</evidence>
<dbReference type="GO" id="GO:0016192">
    <property type="term" value="P:vesicle-mediated transport"/>
    <property type="evidence" value="ECO:0007669"/>
    <property type="project" value="UniProtKB-KW"/>
</dbReference>
<organism evidence="12 13">
    <name type="scientific">Capsicum annuum</name>
    <name type="common">Capsicum pepper</name>
    <dbReference type="NCBI Taxonomy" id="4072"/>
    <lineage>
        <taxon>Eukaryota</taxon>
        <taxon>Viridiplantae</taxon>
        <taxon>Streptophyta</taxon>
        <taxon>Embryophyta</taxon>
        <taxon>Tracheophyta</taxon>
        <taxon>Spermatophyta</taxon>
        <taxon>Magnoliopsida</taxon>
        <taxon>eudicotyledons</taxon>
        <taxon>Gunneridae</taxon>
        <taxon>Pentapetalae</taxon>
        <taxon>asterids</taxon>
        <taxon>lamiids</taxon>
        <taxon>Solanales</taxon>
        <taxon>Solanaceae</taxon>
        <taxon>Solanoideae</taxon>
        <taxon>Capsiceae</taxon>
        <taxon>Capsicum</taxon>
    </lineage>
</organism>
<dbReference type="GO" id="GO:0046923">
    <property type="term" value="F:ER retention sequence binding"/>
    <property type="evidence" value="ECO:0007669"/>
    <property type="project" value="InterPro"/>
</dbReference>
<evidence type="ECO:0000256" key="10">
    <source>
        <dbReference type="ARBA" id="ARBA00023170"/>
    </source>
</evidence>
<evidence type="ECO:0000256" key="1">
    <source>
        <dbReference type="ARBA" id="ARBA00004477"/>
    </source>
</evidence>
<keyword evidence="7" id="KW-0653">Protein transport</keyword>
<feature type="transmembrane region" description="Helical" evidence="11">
    <location>
        <begin position="21"/>
        <end position="38"/>
    </location>
</feature>
<accession>A0A2G2Z741</accession>
<keyword evidence="13" id="KW-1185">Reference proteome</keyword>
<dbReference type="GO" id="GO:0015031">
    <property type="term" value="P:protein transport"/>
    <property type="evidence" value="ECO:0007669"/>
    <property type="project" value="UniProtKB-KW"/>
</dbReference>
<evidence type="ECO:0000256" key="11">
    <source>
        <dbReference type="SAM" id="Phobius"/>
    </source>
</evidence>
<dbReference type="GO" id="GO:0005789">
    <property type="term" value="C:endoplasmic reticulum membrane"/>
    <property type="evidence" value="ECO:0007669"/>
    <property type="project" value="UniProtKB-SubCell"/>
</dbReference>
<proteinExistence type="inferred from homology"/>
<keyword evidence="10" id="KW-0675">Receptor</keyword>
<dbReference type="STRING" id="4072.A0A2G2Z741"/>
<protein>
    <submittedName>
        <fullName evidence="12">Uncharacterized protein</fullName>
    </submittedName>
</protein>
<dbReference type="Gramene" id="PHT77813">
    <property type="protein sequence ID" value="PHT77813"/>
    <property type="gene ID" value="T459_15865"/>
</dbReference>
<keyword evidence="3" id="KW-0813">Transport</keyword>
<evidence type="ECO:0000256" key="2">
    <source>
        <dbReference type="ARBA" id="ARBA00010120"/>
    </source>
</evidence>
<evidence type="ECO:0000256" key="3">
    <source>
        <dbReference type="ARBA" id="ARBA00022448"/>
    </source>
</evidence>
<name>A0A2G2Z741_CAPAN</name>
<keyword evidence="4 11" id="KW-0812">Transmembrane</keyword>
<dbReference type="PANTHER" id="PTHR10585">
    <property type="entry name" value="ER LUMEN PROTEIN RETAINING RECEPTOR"/>
    <property type="match status" value="1"/>
</dbReference>
<keyword evidence="6" id="KW-0931">ER-Golgi transport</keyword>
<evidence type="ECO:0000256" key="9">
    <source>
        <dbReference type="ARBA" id="ARBA00023136"/>
    </source>
</evidence>
<dbReference type="InterPro" id="IPR000133">
    <property type="entry name" value="ER_ret_rcpt"/>
</dbReference>
<gene>
    <name evidence="12" type="ORF">T459_15865</name>
</gene>
<comment type="similarity">
    <text evidence="2">Belongs to the ERD2 family.</text>
</comment>
<reference evidence="12 13" key="1">
    <citation type="journal article" date="2014" name="Nat. Genet.">
        <title>Genome sequence of the hot pepper provides insights into the evolution of pungency in Capsicum species.</title>
        <authorList>
            <person name="Kim S."/>
            <person name="Park M."/>
            <person name="Yeom S.I."/>
            <person name="Kim Y.M."/>
            <person name="Lee J.M."/>
            <person name="Lee H.A."/>
            <person name="Seo E."/>
            <person name="Choi J."/>
            <person name="Cheong K."/>
            <person name="Kim K.T."/>
            <person name="Jung K."/>
            <person name="Lee G.W."/>
            <person name="Oh S.K."/>
            <person name="Bae C."/>
            <person name="Kim S.B."/>
            <person name="Lee H.Y."/>
            <person name="Kim S.Y."/>
            <person name="Kim M.S."/>
            <person name="Kang B.C."/>
            <person name="Jo Y.D."/>
            <person name="Yang H.B."/>
            <person name="Jeong H.J."/>
            <person name="Kang W.H."/>
            <person name="Kwon J.K."/>
            <person name="Shin C."/>
            <person name="Lim J.Y."/>
            <person name="Park J.H."/>
            <person name="Huh J.H."/>
            <person name="Kim J.S."/>
            <person name="Kim B.D."/>
            <person name="Cohen O."/>
            <person name="Paran I."/>
            <person name="Suh M.C."/>
            <person name="Lee S.B."/>
            <person name="Kim Y.K."/>
            <person name="Shin Y."/>
            <person name="Noh S.J."/>
            <person name="Park J."/>
            <person name="Seo Y.S."/>
            <person name="Kwon S.Y."/>
            <person name="Kim H.A."/>
            <person name="Park J.M."/>
            <person name="Kim H.J."/>
            <person name="Choi S.B."/>
            <person name="Bosland P.W."/>
            <person name="Reeves G."/>
            <person name="Jo S.H."/>
            <person name="Lee B.W."/>
            <person name="Cho H.T."/>
            <person name="Choi H.S."/>
            <person name="Lee M.S."/>
            <person name="Yu Y."/>
            <person name="Do Choi Y."/>
            <person name="Park B.S."/>
            <person name="van Deynze A."/>
            <person name="Ashrafi H."/>
            <person name="Hill T."/>
            <person name="Kim W.T."/>
            <person name="Pai H.S."/>
            <person name="Ahn H.K."/>
            <person name="Yeam I."/>
            <person name="Giovannoni J.J."/>
            <person name="Rose J.K."/>
            <person name="Sorensen I."/>
            <person name="Lee S.J."/>
            <person name="Kim R.W."/>
            <person name="Choi I.Y."/>
            <person name="Choi B.S."/>
            <person name="Lim J.S."/>
            <person name="Lee Y.H."/>
            <person name="Choi D."/>
        </authorList>
    </citation>
    <scope>NUCLEOTIDE SEQUENCE [LARGE SCALE GENOMIC DNA]</scope>
    <source>
        <strain evidence="13">cv. CM334</strain>
    </source>
</reference>
<dbReference type="Proteomes" id="UP000222542">
    <property type="component" value="Unassembled WGS sequence"/>
</dbReference>
<evidence type="ECO:0000256" key="7">
    <source>
        <dbReference type="ARBA" id="ARBA00022927"/>
    </source>
</evidence>
<keyword evidence="5" id="KW-0256">Endoplasmic reticulum</keyword>
<dbReference type="EMBL" id="AYRZ02000006">
    <property type="protein sequence ID" value="PHT77813.1"/>
    <property type="molecule type" value="Genomic_DNA"/>
</dbReference>
<dbReference type="GO" id="GO:0006621">
    <property type="term" value="P:protein retention in ER lumen"/>
    <property type="evidence" value="ECO:0007669"/>
    <property type="project" value="InterPro"/>
</dbReference>
<comment type="caution">
    <text evidence="12">The sequence shown here is derived from an EMBL/GenBank/DDBJ whole genome shotgun (WGS) entry which is preliminary data.</text>
</comment>
<evidence type="ECO:0000313" key="13">
    <source>
        <dbReference type="Proteomes" id="UP000222542"/>
    </source>
</evidence>
<feature type="transmembrane region" description="Helical" evidence="11">
    <location>
        <begin position="50"/>
        <end position="74"/>
    </location>
</feature>
<sequence>MLPQHRLMQNVKIIEPFTAHFVFTLGISRFSSCAHWIIKVSFGVLSRRGFLWISMIIFAEIVQIFILADFYYYYVKR</sequence>
<evidence type="ECO:0000313" key="12">
    <source>
        <dbReference type="EMBL" id="PHT77813.1"/>
    </source>
</evidence>
<dbReference type="AlphaFoldDB" id="A0A2G2Z741"/>
<evidence type="ECO:0000256" key="5">
    <source>
        <dbReference type="ARBA" id="ARBA00022824"/>
    </source>
</evidence>
<evidence type="ECO:0000256" key="6">
    <source>
        <dbReference type="ARBA" id="ARBA00022892"/>
    </source>
</evidence>
<dbReference type="Pfam" id="PF00810">
    <property type="entry name" value="ER_lumen_recept"/>
    <property type="match status" value="1"/>
</dbReference>
<comment type="subcellular location">
    <subcellularLocation>
        <location evidence="1">Endoplasmic reticulum membrane</location>
        <topology evidence="1">Multi-pass membrane protein</topology>
    </subcellularLocation>
</comment>
<keyword evidence="9 11" id="KW-0472">Membrane</keyword>
<keyword evidence="8 11" id="KW-1133">Transmembrane helix</keyword>